<keyword evidence="3" id="KW-0408">Iron</keyword>
<dbReference type="GO" id="GO:0006636">
    <property type="term" value="P:unsaturated fatty acid biosynthetic process"/>
    <property type="evidence" value="ECO:0007669"/>
    <property type="project" value="UniProtKB-ARBA"/>
</dbReference>
<keyword evidence="4" id="KW-1133">Transmembrane helix</keyword>
<protein>
    <recommendedName>
        <fullName evidence="5">Cytochrome b5 heme-binding domain-containing protein</fullName>
    </recommendedName>
</protein>
<organism evidence="6 7">
    <name type="scientific">Polypedilum vanderplanki</name>
    <name type="common">Sleeping chironomid midge</name>
    <dbReference type="NCBI Taxonomy" id="319348"/>
    <lineage>
        <taxon>Eukaryota</taxon>
        <taxon>Metazoa</taxon>
        <taxon>Ecdysozoa</taxon>
        <taxon>Arthropoda</taxon>
        <taxon>Hexapoda</taxon>
        <taxon>Insecta</taxon>
        <taxon>Pterygota</taxon>
        <taxon>Neoptera</taxon>
        <taxon>Endopterygota</taxon>
        <taxon>Diptera</taxon>
        <taxon>Nematocera</taxon>
        <taxon>Chironomoidea</taxon>
        <taxon>Chironomidae</taxon>
        <taxon>Chironominae</taxon>
        <taxon>Polypedilum</taxon>
        <taxon>Polypedilum</taxon>
    </lineage>
</organism>
<evidence type="ECO:0000256" key="4">
    <source>
        <dbReference type="SAM" id="Phobius"/>
    </source>
</evidence>
<dbReference type="GO" id="GO:0042759">
    <property type="term" value="P:long-chain fatty acid biosynthetic process"/>
    <property type="evidence" value="ECO:0007669"/>
    <property type="project" value="UniProtKB-ARBA"/>
</dbReference>
<feature type="transmembrane region" description="Helical" evidence="4">
    <location>
        <begin position="297"/>
        <end position="320"/>
    </location>
</feature>
<proteinExistence type="predicted"/>
<dbReference type="InterPro" id="IPR005804">
    <property type="entry name" value="FA_desaturase_dom"/>
</dbReference>
<feature type="domain" description="Cytochrome b5 heme-binding" evidence="5">
    <location>
        <begin position="2"/>
        <end position="79"/>
    </location>
</feature>
<evidence type="ECO:0000259" key="5">
    <source>
        <dbReference type="PROSITE" id="PS50255"/>
    </source>
</evidence>
<dbReference type="InterPro" id="IPR001199">
    <property type="entry name" value="Cyt_B5-like_heme/steroid-bd"/>
</dbReference>
<dbReference type="GO" id="GO:0020037">
    <property type="term" value="F:heme binding"/>
    <property type="evidence" value="ECO:0007669"/>
    <property type="project" value="InterPro"/>
</dbReference>
<dbReference type="InterPro" id="IPR018506">
    <property type="entry name" value="Cyt_B5_heme-BS"/>
</dbReference>
<keyword evidence="2" id="KW-0479">Metal-binding</keyword>
<name>A0A9J6CFZ9_POLVA</name>
<dbReference type="InterPro" id="IPR012171">
    <property type="entry name" value="Fatty_acid_desaturase"/>
</dbReference>
<dbReference type="AlphaFoldDB" id="A0A9J6CFZ9"/>
<evidence type="ECO:0000256" key="3">
    <source>
        <dbReference type="ARBA" id="ARBA00023004"/>
    </source>
</evidence>
<dbReference type="InterPro" id="IPR036400">
    <property type="entry name" value="Cyt_B5-like_heme/steroid_sf"/>
</dbReference>
<keyword evidence="4" id="KW-0472">Membrane</keyword>
<dbReference type="Proteomes" id="UP001107558">
    <property type="component" value="Chromosome 1"/>
</dbReference>
<dbReference type="GO" id="GO:0016717">
    <property type="term" value="F:oxidoreductase activity, acting on paired donors, with oxidation of a pair of donors resulting in the reduction of molecular oxygen to two molecules of water"/>
    <property type="evidence" value="ECO:0007669"/>
    <property type="project" value="UniProtKB-ARBA"/>
</dbReference>
<dbReference type="PANTHER" id="PTHR19353:SF19">
    <property type="entry name" value="DELTA(5) FATTY ACID DESATURASE C-RELATED"/>
    <property type="match status" value="1"/>
</dbReference>
<keyword evidence="1" id="KW-0349">Heme</keyword>
<dbReference type="CDD" id="cd03506">
    <property type="entry name" value="Delta6-FADS-like"/>
    <property type="match status" value="1"/>
</dbReference>
<dbReference type="GO" id="GO:0046872">
    <property type="term" value="F:metal ion binding"/>
    <property type="evidence" value="ECO:0007669"/>
    <property type="project" value="UniProtKB-KW"/>
</dbReference>
<dbReference type="GO" id="GO:0016020">
    <property type="term" value="C:membrane"/>
    <property type="evidence" value="ECO:0007669"/>
    <property type="project" value="TreeGrafter"/>
</dbReference>
<reference evidence="6" key="1">
    <citation type="submission" date="2021-03" db="EMBL/GenBank/DDBJ databases">
        <title>Chromosome level genome of the anhydrobiotic midge Polypedilum vanderplanki.</title>
        <authorList>
            <person name="Yoshida Y."/>
            <person name="Kikawada T."/>
            <person name="Gusev O."/>
        </authorList>
    </citation>
    <scope>NUCLEOTIDE SEQUENCE</scope>
    <source>
        <strain evidence="6">NIAS01</strain>
        <tissue evidence="6">Whole body or cell culture</tissue>
    </source>
</reference>
<dbReference type="EMBL" id="JADBJN010000001">
    <property type="protein sequence ID" value="KAG5680988.1"/>
    <property type="molecule type" value="Genomic_DNA"/>
</dbReference>
<gene>
    <name evidence="6" type="ORF">PVAND_010462</name>
</gene>
<keyword evidence="7" id="KW-1185">Reference proteome</keyword>
<dbReference type="PANTHER" id="PTHR19353">
    <property type="entry name" value="FATTY ACID DESATURASE 2"/>
    <property type="match status" value="1"/>
</dbReference>
<evidence type="ECO:0000313" key="7">
    <source>
        <dbReference type="Proteomes" id="UP001107558"/>
    </source>
</evidence>
<dbReference type="PROSITE" id="PS50255">
    <property type="entry name" value="CYTOCHROME_B5_2"/>
    <property type="match status" value="1"/>
</dbReference>
<keyword evidence="4" id="KW-0812">Transmembrane</keyword>
<feature type="transmembrane region" description="Helical" evidence="4">
    <location>
        <begin position="118"/>
        <end position="138"/>
    </location>
</feature>
<dbReference type="PROSITE" id="PS00191">
    <property type="entry name" value="CYTOCHROME_B5_1"/>
    <property type="match status" value="1"/>
</dbReference>
<dbReference type="Pfam" id="PF00173">
    <property type="entry name" value="Cyt-b5"/>
    <property type="match status" value="1"/>
</dbReference>
<dbReference type="Gene3D" id="3.10.120.10">
    <property type="entry name" value="Cytochrome b5-like heme/steroid binding domain"/>
    <property type="match status" value="1"/>
</dbReference>
<accession>A0A9J6CFZ9</accession>
<dbReference type="OrthoDB" id="7772743at2759"/>
<evidence type="ECO:0000256" key="1">
    <source>
        <dbReference type="ARBA" id="ARBA00022617"/>
    </source>
</evidence>
<comment type="caution">
    <text evidence="6">The sequence shown here is derived from an EMBL/GenBank/DDBJ whole genome shotgun (WGS) entry which is preliminary data.</text>
</comment>
<evidence type="ECO:0000256" key="2">
    <source>
        <dbReference type="ARBA" id="ARBA00022723"/>
    </source>
</evidence>
<dbReference type="SUPFAM" id="SSF55856">
    <property type="entry name" value="Cytochrome b5-like heme/steroid binding domain"/>
    <property type="match status" value="1"/>
</dbReference>
<dbReference type="Pfam" id="PF00487">
    <property type="entry name" value="FA_desaturase"/>
    <property type="match status" value="1"/>
</dbReference>
<evidence type="ECO:0000313" key="6">
    <source>
        <dbReference type="EMBL" id="KAG5680988.1"/>
    </source>
</evidence>
<feature type="transmembrane region" description="Helical" evidence="4">
    <location>
        <begin position="144"/>
        <end position="163"/>
    </location>
</feature>
<dbReference type="SMART" id="SM01117">
    <property type="entry name" value="Cyt-b5"/>
    <property type="match status" value="1"/>
</dbReference>
<dbReference type="PIRSF" id="PIRSF015921">
    <property type="entry name" value="FA_sphinglp_des"/>
    <property type="match status" value="1"/>
</dbReference>
<sequence>MIEKIKIKDLREHCTEESAWIAIRSKVYDITSFVARHPGGKDQLRFGIGRDATTVFETYHNVENVQRVLNKLPIVGDLIDSELPQFNEASEFHKTINLKVRKRFHDAGLDMKNSHKAWLTYSVIFLSITLSFYQQYFGYMSNSTILQILCASILGFFCAQLGLHIMHDASHFSITHNPLVWKYLGSTHDFVNGASFIAWIYQHTFGHHPYTNIPNADPDIHVQPERDFRRILNYQKWFNYYKLQHIYAPILYAGLGVKTRLQDLRILYIQKSNGPISVNPLTIEQNILTIGGKIFFIFYRFLLPVLFGFTWTRVFALFLLSDIVTSYWLALTFQANHVVEEVMLPFQQSKDVDWAKMQVMTTVDYAINSVLTQLAVGSLNFQTVHHLFPGVLQHHYPLIQDIIYDECRKNNVKYNTKETLIEAVAAHIQFLKNMGEKEI</sequence>